<feature type="transmembrane region" description="Helical" evidence="7">
    <location>
        <begin position="42"/>
        <end position="62"/>
    </location>
</feature>
<evidence type="ECO:0000256" key="1">
    <source>
        <dbReference type="ARBA" id="ARBA00004651"/>
    </source>
</evidence>
<evidence type="ECO:0000256" key="4">
    <source>
        <dbReference type="ARBA" id="ARBA00022692"/>
    </source>
</evidence>
<dbReference type="GO" id="GO:0005886">
    <property type="term" value="C:plasma membrane"/>
    <property type="evidence" value="ECO:0007669"/>
    <property type="project" value="UniProtKB-SubCell"/>
</dbReference>
<feature type="transmembrane region" description="Helical" evidence="7">
    <location>
        <begin position="371"/>
        <end position="400"/>
    </location>
</feature>
<feature type="transmembrane region" description="Helical" evidence="7">
    <location>
        <begin position="221"/>
        <end position="244"/>
    </location>
</feature>
<dbReference type="AlphaFoldDB" id="A0A2A4GY09"/>
<reference evidence="8 9" key="1">
    <citation type="journal article" date="2017" name="PLoS ONE">
        <title>Development of a real-time PCR for detection of Staphylococcus pseudintermedius using a novel automated comparison of whole-genome sequences.</title>
        <authorList>
            <person name="Verstappen K.M."/>
            <person name="Huijbregts L."/>
            <person name="Spaninks M."/>
            <person name="Wagenaar J.A."/>
            <person name="Fluit A.C."/>
            <person name="Duim B."/>
        </authorList>
    </citation>
    <scope>NUCLEOTIDE SEQUENCE [LARGE SCALE GENOMIC DNA]</scope>
    <source>
        <strain evidence="8 9">215070706401-1</strain>
    </source>
</reference>
<dbReference type="Pfam" id="PF07690">
    <property type="entry name" value="MFS_1"/>
    <property type="match status" value="1"/>
</dbReference>
<evidence type="ECO:0000256" key="7">
    <source>
        <dbReference type="SAM" id="Phobius"/>
    </source>
</evidence>
<sequence length="409" mass="45753">MTLPKNVKLRLLMLFIQNASVNAVFPFMALLLTHYLGGKKAGLMLIIGILLKFSGSIIGGFLSDHLPLKKNVIACLTLMSALLFLGMGVVLAQLEGAQSFQLLFVVFLACYLLNELLTALAKPMYNALALDSIDESHRQRYARFKYWISNTSTALGMLMGGLFYSSFKVSLFVLIYICLTVNVLILYFGVQEARRTISHPSARRFVAMFQRYQVAYQNRPFVLLLISSMLILSAEMSLSSYVAVRLEHQFKTIQWFDFPIDGVRMFSILLLINTLTIISLSFAILHYFKRFKVATILNIGFLFFAGGYTVVMSNNHAVVLVLFMLMATIGEILFTPTVEAEKIRFIPADTRGAHSALDSWVPIGAELISRLFLIIGTILTPLMMSGLVLATVVTGFLLLLSTVKRYETI</sequence>
<comment type="subcellular location">
    <subcellularLocation>
        <location evidence="1">Cell membrane</location>
        <topology evidence="1">Multi-pass membrane protein</topology>
    </subcellularLocation>
</comment>
<evidence type="ECO:0000256" key="5">
    <source>
        <dbReference type="ARBA" id="ARBA00022989"/>
    </source>
</evidence>
<dbReference type="PANTHER" id="PTHR23517">
    <property type="entry name" value="RESISTANCE PROTEIN MDTM, PUTATIVE-RELATED-RELATED"/>
    <property type="match status" value="1"/>
</dbReference>
<dbReference type="InterPro" id="IPR036259">
    <property type="entry name" value="MFS_trans_sf"/>
</dbReference>
<evidence type="ECO:0000256" key="2">
    <source>
        <dbReference type="ARBA" id="ARBA00022448"/>
    </source>
</evidence>
<keyword evidence="4 7" id="KW-0812">Transmembrane</keyword>
<evidence type="ECO:0000313" key="8">
    <source>
        <dbReference type="EMBL" id="PCF55815.1"/>
    </source>
</evidence>
<organism evidence="8 9">
    <name type="scientific">Staphylococcus delphini</name>
    <dbReference type="NCBI Taxonomy" id="53344"/>
    <lineage>
        <taxon>Bacteria</taxon>
        <taxon>Bacillati</taxon>
        <taxon>Bacillota</taxon>
        <taxon>Bacilli</taxon>
        <taxon>Bacillales</taxon>
        <taxon>Staphylococcaceae</taxon>
        <taxon>Staphylococcus</taxon>
        <taxon>Staphylococcus intermedius group</taxon>
    </lineage>
</organism>
<evidence type="ECO:0000256" key="3">
    <source>
        <dbReference type="ARBA" id="ARBA00022475"/>
    </source>
</evidence>
<proteinExistence type="predicted"/>
<dbReference type="Gene3D" id="1.20.1250.20">
    <property type="entry name" value="MFS general substrate transporter like domains"/>
    <property type="match status" value="1"/>
</dbReference>
<evidence type="ECO:0000313" key="9">
    <source>
        <dbReference type="Proteomes" id="UP000218335"/>
    </source>
</evidence>
<gene>
    <name evidence="8" type="ORF">B5C08_04970</name>
</gene>
<dbReference type="InterPro" id="IPR011701">
    <property type="entry name" value="MFS"/>
</dbReference>
<feature type="transmembrane region" description="Helical" evidence="7">
    <location>
        <begin position="264"/>
        <end position="286"/>
    </location>
</feature>
<dbReference type="SUPFAM" id="SSF103473">
    <property type="entry name" value="MFS general substrate transporter"/>
    <property type="match status" value="1"/>
</dbReference>
<comment type="caution">
    <text evidence="8">The sequence shown here is derived from an EMBL/GenBank/DDBJ whole genome shotgun (WGS) entry which is preliminary data.</text>
</comment>
<keyword evidence="5 7" id="KW-1133">Transmembrane helix</keyword>
<dbReference type="PANTHER" id="PTHR23517:SF3">
    <property type="entry name" value="INTEGRAL MEMBRANE TRANSPORT PROTEIN"/>
    <property type="match status" value="1"/>
</dbReference>
<keyword evidence="3" id="KW-1003">Cell membrane</keyword>
<keyword evidence="2" id="KW-0813">Transport</keyword>
<name>A0A2A4GY09_9STAP</name>
<feature type="transmembrane region" description="Helical" evidence="7">
    <location>
        <begin position="293"/>
        <end position="311"/>
    </location>
</feature>
<dbReference type="Proteomes" id="UP000218335">
    <property type="component" value="Unassembled WGS sequence"/>
</dbReference>
<feature type="transmembrane region" description="Helical" evidence="7">
    <location>
        <begin position="146"/>
        <end position="165"/>
    </location>
</feature>
<protein>
    <submittedName>
        <fullName evidence="8">MFS transporter</fullName>
    </submittedName>
</protein>
<dbReference type="InterPro" id="IPR050171">
    <property type="entry name" value="MFS_Transporters"/>
</dbReference>
<accession>A0A2A4GY09</accession>
<evidence type="ECO:0000256" key="6">
    <source>
        <dbReference type="ARBA" id="ARBA00023136"/>
    </source>
</evidence>
<dbReference type="RefSeq" id="WP_096591126.1">
    <property type="nucleotide sequence ID" value="NZ_MWRM01000005.1"/>
</dbReference>
<feature type="transmembrane region" description="Helical" evidence="7">
    <location>
        <begin position="12"/>
        <end position="36"/>
    </location>
</feature>
<dbReference type="EMBL" id="MWUU01000005">
    <property type="protein sequence ID" value="PCF55815.1"/>
    <property type="molecule type" value="Genomic_DNA"/>
</dbReference>
<feature type="transmembrane region" description="Helical" evidence="7">
    <location>
        <begin position="100"/>
        <end position="125"/>
    </location>
</feature>
<keyword evidence="6 7" id="KW-0472">Membrane</keyword>
<feature type="transmembrane region" description="Helical" evidence="7">
    <location>
        <begin position="74"/>
        <end position="94"/>
    </location>
</feature>
<dbReference type="GO" id="GO:0022857">
    <property type="term" value="F:transmembrane transporter activity"/>
    <property type="evidence" value="ECO:0007669"/>
    <property type="project" value="InterPro"/>
</dbReference>
<feature type="transmembrane region" description="Helical" evidence="7">
    <location>
        <begin position="171"/>
        <end position="190"/>
    </location>
</feature>